<dbReference type="RefSeq" id="WP_222875430.1">
    <property type="nucleotide sequence ID" value="NZ_AP023361.1"/>
</dbReference>
<dbReference type="EMBL" id="AP023361">
    <property type="protein sequence ID" value="BCJ91811.1"/>
    <property type="molecule type" value="Genomic_DNA"/>
</dbReference>
<protein>
    <recommendedName>
        <fullName evidence="3">DUF2188 domain-containing protein</fullName>
    </recommendedName>
</protein>
<dbReference type="Proteomes" id="UP000515317">
    <property type="component" value="Chromosome"/>
</dbReference>
<gene>
    <name evidence="1" type="ORF">IZ6_25460</name>
</gene>
<name>A0A6S6QXQ1_9HYPH</name>
<evidence type="ECO:0000313" key="2">
    <source>
        <dbReference type="Proteomes" id="UP000515317"/>
    </source>
</evidence>
<reference evidence="1 2" key="1">
    <citation type="submission" date="2020-08" db="EMBL/GenBank/DDBJ databases">
        <title>Genome sequence of Rhizobiales bacterium strain IZ6.</title>
        <authorList>
            <person name="Nakai R."/>
            <person name="Naganuma T."/>
        </authorList>
    </citation>
    <scope>NUCLEOTIDE SEQUENCE [LARGE SCALE GENOMIC DNA]</scope>
    <source>
        <strain evidence="1 2">IZ6</strain>
    </source>
</reference>
<dbReference type="AlphaFoldDB" id="A0A6S6QXQ1"/>
<proteinExistence type="predicted"/>
<sequence>MANRYIVARNTETGRWEITAEYPESDGTVLTQKLERDYETQALAASCARFVSGIGDQVIVHTS</sequence>
<evidence type="ECO:0008006" key="3">
    <source>
        <dbReference type="Google" id="ProtNLM"/>
    </source>
</evidence>
<keyword evidence="2" id="KW-1185">Reference proteome</keyword>
<accession>A0A6S6QXQ1</accession>
<dbReference type="KEGG" id="tso:IZ6_25460"/>
<organism evidence="1 2">
    <name type="scientific">Terrihabitans soli</name>
    <dbReference type="NCBI Taxonomy" id="708113"/>
    <lineage>
        <taxon>Bacteria</taxon>
        <taxon>Pseudomonadati</taxon>
        <taxon>Pseudomonadota</taxon>
        <taxon>Alphaproteobacteria</taxon>
        <taxon>Hyphomicrobiales</taxon>
        <taxon>Terrihabitans</taxon>
    </lineage>
</organism>
<evidence type="ECO:0000313" key="1">
    <source>
        <dbReference type="EMBL" id="BCJ91811.1"/>
    </source>
</evidence>